<reference evidence="2" key="1">
    <citation type="submission" date="2020-11" db="EMBL/GenBank/DDBJ databases">
        <authorList>
            <consortium name="DOE Joint Genome Institute"/>
            <person name="Ahrendt S."/>
            <person name="Riley R."/>
            <person name="Andreopoulos W."/>
            <person name="Labutti K."/>
            <person name="Pangilinan J."/>
            <person name="Ruiz-Duenas F.J."/>
            <person name="Barrasa J.M."/>
            <person name="Sanchez-Garcia M."/>
            <person name="Camarero S."/>
            <person name="Miyauchi S."/>
            <person name="Serrano A."/>
            <person name="Linde D."/>
            <person name="Babiker R."/>
            <person name="Drula E."/>
            <person name="Ayuso-Fernandez I."/>
            <person name="Pacheco R."/>
            <person name="Padilla G."/>
            <person name="Ferreira P."/>
            <person name="Barriuso J."/>
            <person name="Kellner H."/>
            <person name="Castanera R."/>
            <person name="Alfaro M."/>
            <person name="Ramirez L."/>
            <person name="Pisabarro A.G."/>
            <person name="Kuo A."/>
            <person name="Tritt A."/>
            <person name="Lipzen A."/>
            <person name="He G."/>
            <person name="Yan M."/>
            <person name="Ng V."/>
            <person name="Cullen D."/>
            <person name="Martin F."/>
            <person name="Rosso M.-N."/>
            <person name="Henrissat B."/>
            <person name="Hibbett D."/>
            <person name="Martinez A.T."/>
            <person name="Grigoriev I.V."/>
        </authorList>
    </citation>
    <scope>NUCLEOTIDE SEQUENCE</scope>
    <source>
        <strain evidence="2">MF-IS2</strain>
    </source>
</reference>
<proteinExistence type="predicted"/>
<dbReference type="Proteomes" id="UP000807342">
    <property type="component" value="Unassembled WGS sequence"/>
</dbReference>
<dbReference type="AlphaFoldDB" id="A0A9P5XGM5"/>
<protein>
    <submittedName>
        <fullName evidence="2">Uncharacterized protein</fullName>
    </submittedName>
</protein>
<dbReference type="OrthoDB" id="2579508at2759"/>
<sequence length="329" mass="37685">MFGTRNVGLLQYVTSTTLPHIPEISGAPSPPPAGHKSHKNHLNVKSEAWRRLESTYQIDTFSFARQVVAWTMANIQDVPFKLEDPHTAEKLSLVTRRRDGLPHKIDHPVDTIDRLGAFLDILPLKSAQRLFHMLYPDTLDWKFMLNQAYDLDQNIFEYFLWTRTPPGDNRRSAALVVAYQPPWILSHADFAEFAKCSSLPPFIAPGHIYPSELQSKHRIWAKLWDTCVQHNTKWFILTSWNVWAFGGFSDGWCSGYISDIWHLDEHTPTVLECITFWIASAMECEDGYQRPKVGCVDLSSPRYINMPARLHDVLDQDLEAAVALAQMPL</sequence>
<evidence type="ECO:0000256" key="1">
    <source>
        <dbReference type="SAM" id="MobiDB-lite"/>
    </source>
</evidence>
<feature type="region of interest" description="Disordered" evidence="1">
    <location>
        <begin position="21"/>
        <end position="40"/>
    </location>
</feature>
<evidence type="ECO:0000313" key="2">
    <source>
        <dbReference type="EMBL" id="KAF9451052.1"/>
    </source>
</evidence>
<name>A0A9P5XGM5_9AGAR</name>
<evidence type="ECO:0000313" key="3">
    <source>
        <dbReference type="Proteomes" id="UP000807342"/>
    </source>
</evidence>
<dbReference type="EMBL" id="MU151092">
    <property type="protein sequence ID" value="KAF9451052.1"/>
    <property type="molecule type" value="Genomic_DNA"/>
</dbReference>
<comment type="caution">
    <text evidence="2">The sequence shown here is derived from an EMBL/GenBank/DDBJ whole genome shotgun (WGS) entry which is preliminary data.</text>
</comment>
<accession>A0A9P5XGM5</accession>
<keyword evidence="3" id="KW-1185">Reference proteome</keyword>
<gene>
    <name evidence="2" type="ORF">P691DRAFT_663990</name>
</gene>
<organism evidence="2 3">
    <name type="scientific">Macrolepiota fuliginosa MF-IS2</name>
    <dbReference type="NCBI Taxonomy" id="1400762"/>
    <lineage>
        <taxon>Eukaryota</taxon>
        <taxon>Fungi</taxon>
        <taxon>Dikarya</taxon>
        <taxon>Basidiomycota</taxon>
        <taxon>Agaricomycotina</taxon>
        <taxon>Agaricomycetes</taxon>
        <taxon>Agaricomycetidae</taxon>
        <taxon>Agaricales</taxon>
        <taxon>Agaricineae</taxon>
        <taxon>Agaricaceae</taxon>
        <taxon>Macrolepiota</taxon>
    </lineage>
</organism>